<proteinExistence type="predicted"/>
<reference evidence="1" key="1">
    <citation type="submission" date="2015-12" db="EMBL/GenBank/DDBJ databases">
        <title>Gene expression during late stages of embryo sac development: a critical building block for successful pollen-pistil interactions.</title>
        <authorList>
            <person name="Liu Y."/>
            <person name="Joly V."/>
            <person name="Sabar M."/>
            <person name="Matton D.P."/>
        </authorList>
    </citation>
    <scope>NUCLEOTIDE SEQUENCE</scope>
</reference>
<sequence length="63" mass="7649">LIACLLMKYSLYRLFYNLNDLINVGRLYTSRVEKRTHQALHSYHYQKLELNIIQIYIFLEGQL</sequence>
<feature type="non-terminal residue" evidence="1">
    <location>
        <position position="1"/>
    </location>
</feature>
<accession>A0A0V0GKX1</accession>
<name>A0A0V0GKX1_SOLCH</name>
<organism evidence="1">
    <name type="scientific">Solanum chacoense</name>
    <name type="common">Chaco potato</name>
    <dbReference type="NCBI Taxonomy" id="4108"/>
    <lineage>
        <taxon>Eukaryota</taxon>
        <taxon>Viridiplantae</taxon>
        <taxon>Streptophyta</taxon>
        <taxon>Embryophyta</taxon>
        <taxon>Tracheophyta</taxon>
        <taxon>Spermatophyta</taxon>
        <taxon>Magnoliopsida</taxon>
        <taxon>eudicotyledons</taxon>
        <taxon>Gunneridae</taxon>
        <taxon>Pentapetalae</taxon>
        <taxon>asterids</taxon>
        <taxon>lamiids</taxon>
        <taxon>Solanales</taxon>
        <taxon>Solanaceae</taxon>
        <taxon>Solanoideae</taxon>
        <taxon>Solaneae</taxon>
        <taxon>Solanum</taxon>
    </lineage>
</organism>
<protein>
    <submittedName>
        <fullName evidence="1">Putative ovule protein</fullName>
    </submittedName>
</protein>
<dbReference type="EMBL" id="GEDG01036184">
    <property type="protein sequence ID" value="JAP08836.1"/>
    <property type="molecule type" value="Transcribed_RNA"/>
</dbReference>
<evidence type="ECO:0000313" key="1">
    <source>
        <dbReference type="EMBL" id="JAP08836.1"/>
    </source>
</evidence>
<dbReference type="AlphaFoldDB" id="A0A0V0GKX1"/>